<gene>
    <name evidence="2" type="ORF">MEDL_66801</name>
</gene>
<dbReference type="GO" id="GO:0016788">
    <property type="term" value="F:hydrolase activity, acting on ester bonds"/>
    <property type="evidence" value="ECO:0007669"/>
    <property type="project" value="InterPro"/>
</dbReference>
<evidence type="ECO:0000313" key="2">
    <source>
        <dbReference type="EMBL" id="CAG2255381.1"/>
    </source>
</evidence>
<dbReference type="SUPFAM" id="SSF51556">
    <property type="entry name" value="Metallo-dependent hydrolases"/>
    <property type="match status" value="1"/>
</dbReference>
<evidence type="ECO:0000313" key="3">
    <source>
        <dbReference type="Proteomes" id="UP000683360"/>
    </source>
</evidence>
<reference evidence="2" key="1">
    <citation type="submission" date="2021-03" db="EMBL/GenBank/DDBJ databases">
        <authorList>
            <person name="Bekaert M."/>
        </authorList>
    </citation>
    <scope>NUCLEOTIDE SEQUENCE</scope>
</reference>
<dbReference type="OrthoDB" id="9980814at2759"/>
<name>A0A8S3VNM4_MYTED</name>
<evidence type="ECO:0000256" key="1">
    <source>
        <dbReference type="ARBA" id="ARBA00009275"/>
    </source>
</evidence>
<comment type="caution">
    <text evidence="2">The sequence shown here is derived from an EMBL/GenBank/DDBJ whole genome shotgun (WGS) entry which is preliminary data.</text>
</comment>
<sequence>MQEGRLEYHGKEHHTADERFMWDEDEYGESWVHLMNGLLRELAVLNNVEYPDGLMKHLSEIMSDVKTNRNFTEQELSLVRLFNRLNDYPALQGKKSVYSLHSLIHWKVLIIVISKLQPDQQHWLKTFADFGIHPRTVNSSSPSNLHRHLTDLEYLVKSSRTVAIGECGLDTSDRNVNLSKQIEYLEKQLQLAVKNSLPVVIHCRGNDALHLTLLTSLVNCCPKEQKIHWHCFTSSQEIYLTASGHFINLVFGITPFIFGNRYPNIREIIKENGIDRLVLESDAPYIKYKENQIPNPYIVNFVAEEISKLLNIPVEQVFETTFSNTQKYMERGSRYEELTVFVYICLFRYMKKLFIFTPF</sequence>
<dbReference type="Proteomes" id="UP000683360">
    <property type="component" value="Unassembled WGS sequence"/>
</dbReference>
<comment type="similarity">
    <text evidence="1">Belongs to the metallo-dependent hydrolases superfamily. TatD-type hydrolase family.</text>
</comment>
<proteinExistence type="inferred from homology"/>
<accession>A0A8S3VNM4</accession>
<keyword evidence="3" id="KW-1185">Reference proteome</keyword>
<dbReference type="Gene3D" id="3.20.20.140">
    <property type="entry name" value="Metal-dependent hydrolases"/>
    <property type="match status" value="1"/>
</dbReference>
<dbReference type="PANTHER" id="PTHR46363:SF1">
    <property type="entry name" value="DEOXYRIBONUCLEASE TATDN2-RELATED"/>
    <property type="match status" value="1"/>
</dbReference>
<dbReference type="AlphaFoldDB" id="A0A8S3VNM4"/>
<dbReference type="InterPro" id="IPR032466">
    <property type="entry name" value="Metal_Hydrolase"/>
</dbReference>
<dbReference type="EMBL" id="CAJPWZ010003268">
    <property type="protein sequence ID" value="CAG2255381.1"/>
    <property type="molecule type" value="Genomic_DNA"/>
</dbReference>
<dbReference type="PANTHER" id="PTHR46363">
    <property type="entry name" value="DEOXYRIBONUCLEASE TATDN2-RELATED"/>
    <property type="match status" value="1"/>
</dbReference>
<dbReference type="Pfam" id="PF01026">
    <property type="entry name" value="TatD_DNase"/>
    <property type="match status" value="1"/>
</dbReference>
<protein>
    <submittedName>
        <fullName evidence="2">TatD</fullName>
        <ecNumber evidence="2">3.1.21.-</ecNumber>
    </submittedName>
</protein>
<organism evidence="2 3">
    <name type="scientific">Mytilus edulis</name>
    <name type="common">Blue mussel</name>
    <dbReference type="NCBI Taxonomy" id="6550"/>
    <lineage>
        <taxon>Eukaryota</taxon>
        <taxon>Metazoa</taxon>
        <taxon>Spiralia</taxon>
        <taxon>Lophotrochozoa</taxon>
        <taxon>Mollusca</taxon>
        <taxon>Bivalvia</taxon>
        <taxon>Autobranchia</taxon>
        <taxon>Pteriomorphia</taxon>
        <taxon>Mytilida</taxon>
        <taxon>Mytiloidea</taxon>
        <taxon>Mytilidae</taxon>
        <taxon>Mytilinae</taxon>
        <taxon>Mytilus</taxon>
    </lineage>
</organism>
<dbReference type="InterPro" id="IPR001130">
    <property type="entry name" value="TatD-like"/>
</dbReference>
<dbReference type="EC" id="3.1.21.-" evidence="2"/>
<keyword evidence="2" id="KW-0378">Hydrolase</keyword>